<evidence type="ECO:0000313" key="8">
    <source>
        <dbReference type="Proteomes" id="UP001432161"/>
    </source>
</evidence>
<dbReference type="Pfam" id="PF02525">
    <property type="entry name" value="Flavodoxin_2"/>
    <property type="match status" value="1"/>
</dbReference>
<keyword evidence="2" id="KW-0560">Oxidoreductase</keyword>
<reference evidence="6" key="2">
    <citation type="submission" date="2022-10" db="EMBL/GenBank/DDBJ databases">
        <title>The complete genomes of actinobacterial strains from the NBC collection.</title>
        <authorList>
            <person name="Joergensen T.S."/>
            <person name="Alvarez Arevalo M."/>
            <person name="Sterndorff E.B."/>
            <person name="Faurdal D."/>
            <person name="Vuksanovic O."/>
            <person name="Mourched A.-S."/>
            <person name="Charusanti P."/>
            <person name="Shaw S."/>
            <person name="Blin K."/>
            <person name="Weber T."/>
        </authorList>
    </citation>
    <scope>NUCLEOTIDE SEQUENCE</scope>
    <source>
        <strain evidence="6">NBC_00489</strain>
    </source>
</reference>
<dbReference type="InterPro" id="IPR051545">
    <property type="entry name" value="NAD(P)H_dehydrogenase_qn"/>
</dbReference>
<dbReference type="PANTHER" id="PTHR10204:SF34">
    <property type="entry name" value="NAD(P)H DEHYDROGENASE [QUINONE] 1 ISOFORM 1"/>
    <property type="match status" value="1"/>
</dbReference>
<dbReference type="GO" id="GO:0005829">
    <property type="term" value="C:cytosol"/>
    <property type="evidence" value="ECO:0007669"/>
    <property type="project" value="TreeGrafter"/>
</dbReference>
<keyword evidence="8" id="KW-1185">Reference proteome</keyword>
<dbReference type="InterPro" id="IPR003680">
    <property type="entry name" value="Flavodoxin_fold"/>
</dbReference>
<gene>
    <name evidence="6" type="ORF">OHN36_00225</name>
    <name evidence="5" type="ORF">SAMN05216260_109285</name>
</gene>
<dbReference type="Proteomes" id="UP001432161">
    <property type="component" value="Chromosome"/>
</dbReference>
<evidence type="ECO:0000313" key="5">
    <source>
        <dbReference type="EMBL" id="SDF63443.1"/>
    </source>
</evidence>
<feature type="region of interest" description="Disordered" evidence="3">
    <location>
        <begin position="225"/>
        <end position="254"/>
    </location>
</feature>
<accession>A0A1G7MNY7</accession>
<dbReference type="EMBL" id="CP108330">
    <property type="protein sequence ID" value="WUR35707.1"/>
    <property type="molecule type" value="Genomic_DNA"/>
</dbReference>
<dbReference type="OrthoDB" id="9798454at2"/>
<name>A0A1G7MNY7_9ACTN</name>
<evidence type="ECO:0000259" key="4">
    <source>
        <dbReference type="Pfam" id="PF02525"/>
    </source>
</evidence>
<feature type="domain" description="Flavodoxin-like fold" evidence="4">
    <location>
        <begin position="1"/>
        <end position="213"/>
    </location>
</feature>
<evidence type="ECO:0000313" key="7">
    <source>
        <dbReference type="Proteomes" id="UP000198614"/>
    </source>
</evidence>
<proteinExistence type="inferred from homology"/>
<dbReference type="GO" id="GO:0003955">
    <property type="term" value="F:NAD(P)H dehydrogenase (quinone) activity"/>
    <property type="evidence" value="ECO:0007669"/>
    <property type="project" value="TreeGrafter"/>
</dbReference>
<evidence type="ECO:0000313" key="6">
    <source>
        <dbReference type="EMBL" id="WUR35707.1"/>
    </source>
</evidence>
<dbReference type="Proteomes" id="UP000198614">
    <property type="component" value="Unassembled WGS sequence"/>
</dbReference>
<sequence>MNVLWVMAHPDPRSLTAFLAAEGRRALSAAGHEVEVSDLYAMGWNPVVDAADYAHDPAERFLVAAAAKKAHGAGALSADIRAEQEKLDRADALVVQFPLWWFGMPAILKGWFDRVFVQGYAYGLSAPDGRPLGYGEGFLSGRPALTVVSTGGPARLYGGRGIHGDLDELLFPLQHGTLYHSGATVLPPLLVPGADRYTPEDAESAAKELRERLLTLWTTEPVPFRPQDGGDYEADRVLRPEVAPGRSGLGVHRA</sequence>
<dbReference type="InterPro" id="IPR029039">
    <property type="entry name" value="Flavoprotein-like_sf"/>
</dbReference>
<comment type="similarity">
    <text evidence="1">Belongs to the NAD(P)H dehydrogenase (quinone) family.</text>
</comment>
<dbReference type="PANTHER" id="PTHR10204">
    <property type="entry name" value="NAD P H OXIDOREDUCTASE-RELATED"/>
    <property type="match status" value="1"/>
</dbReference>
<dbReference type="Gene3D" id="3.40.50.360">
    <property type="match status" value="1"/>
</dbReference>
<evidence type="ECO:0000256" key="1">
    <source>
        <dbReference type="ARBA" id="ARBA00006252"/>
    </source>
</evidence>
<protein>
    <submittedName>
        <fullName evidence="5">NAD(P)H dehydrogenase (Quinone)</fullName>
    </submittedName>
    <submittedName>
        <fullName evidence="6">NAD(P)H-dependent oxidoreductase</fullName>
    </submittedName>
</protein>
<evidence type="ECO:0000256" key="2">
    <source>
        <dbReference type="ARBA" id="ARBA00023002"/>
    </source>
</evidence>
<organism evidence="5 7">
    <name type="scientific">Streptomyces griseoaurantiacus</name>
    <dbReference type="NCBI Taxonomy" id="68213"/>
    <lineage>
        <taxon>Bacteria</taxon>
        <taxon>Bacillati</taxon>
        <taxon>Actinomycetota</taxon>
        <taxon>Actinomycetes</taxon>
        <taxon>Kitasatosporales</taxon>
        <taxon>Streptomycetaceae</taxon>
        <taxon>Streptomyces</taxon>
        <taxon>Streptomyces aurantiacus group</taxon>
    </lineage>
</organism>
<dbReference type="AlphaFoldDB" id="A0A1G7MNY7"/>
<reference evidence="5 7" key="1">
    <citation type="submission" date="2016-10" db="EMBL/GenBank/DDBJ databases">
        <authorList>
            <person name="de Groot N.N."/>
        </authorList>
    </citation>
    <scope>NUCLEOTIDE SEQUENCE [LARGE SCALE GENOMIC DNA]</scope>
    <source>
        <strain evidence="5 7">CGMCC 4.1859</strain>
    </source>
</reference>
<dbReference type="SUPFAM" id="SSF52218">
    <property type="entry name" value="Flavoproteins"/>
    <property type="match status" value="1"/>
</dbReference>
<evidence type="ECO:0000256" key="3">
    <source>
        <dbReference type="SAM" id="MobiDB-lite"/>
    </source>
</evidence>
<dbReference type="EMBL" id="FNAX01000009">
    <property type="protein sequence ID" value="SDF63443.1"/>
    <property type="molecule type" value="Genomic_DNA"/>
</dbReference>